<feature type="transmembrane region" description="Helical" evidence="1">
    <location>
        <begin position="69"/>
        <end position="91"/>
    </location>
</feature>
<feature type="transmembrane region" description="Helical" evidence="1">
    <location>
        <begin position="329"/>
        <end position="361"/>
    </location>
</feature>
<gene>
    <name evidence="2" type="ORF">FIV42_08235</name>
</gene>
<dbReference type="AlphaFoldDB" id="A0A4Y6PRR8"/>
<dbReference type="RefSeq" id="WP_141197209.1">
    <property type="nucleotide sequence ID" value="NZ_CP041186.1"/>
</dbReference>
<feature type="transmembrane region" description="Helical" evidence="1">
    <location>
        <begin position="244"/>
        <end position="264"/>
    </location>
</feature>
<protein>
    <recommendedName>
        <fullName evidence="4">Sodium:proton exchanger</fullName>
    </recommendedName>
</protein>
<feature type="transmembrane region" description="Helical" evidence="1">
    <location>
        <begin position="103"/>
        <end position="123"/>
    </location>
</feature>
<keyword evidence="1" id="KW-0472">Membrane</keyword>
<feature type="transmembrane region" description="Helical" evidence="1">
    <location>
        <begin position="276"/>
        <end position="293"/>
    </location>
</feature>
<evidence type="ECO:0000313" key="3">
    <source>
        <dbReference type="Proteomes" id="UP000315995"/>
    </source>
</evidence>
<organism evidence="2 3">
    <name type="scientific">Persicimonas caeni</name>
    <dbReference type="NCBI Taxonomy" id="2292766"/>
    <lineage>
        <taxon>Bacteria</taxon>
        <taxon>Deltaproteobacteria</taxon>
        <taxon>Bradymonadales</taxon>
        <taxon>Bradymonadaceae</taxon>
        <taxon>Persicimonas</taxon>
    </lineage>
</organism>
<proteinExistence type="predicted"/>
<sequence>MNRHKPNKIAWVGAGALIALLWPVIGLAAGKGGFEGLDPSQESVLILLAIVGVAYLVTHLVLERVAERFGFVTGVEYIVLGAILGPAASYIPDVQPLIDDTTLGALTPAIVLGTGSLGLWGGLHFDFKKFGNLQFRALKSAMFISLTTLLVVVGVATAVLYYFWSPGTVVAAMPALLCVGTVAMVADTGPLRSMAAYLGAEGPATEFGALVAGYCSAMGITAFGLIFCFYNTTTVPFDVDPPFVWLVWFGIHLLLGSALGLVFATFLRRDFSDDKIITVVIGMVIFSSGFAYYLHLSPIFVNFILGVVLINTGRHADHVESRLRAIRRPLYIVLFFFAGAGWKTGNVAWWAFALVIVYVVLRRTGRLAGSLAATRIVSQQTYGAGLGRALLAPGALSVAMLLNFDQVFSGSPYAKVLYDGLLTAIVVTEIVAYPMTRSWLIDVADVAPPEQRKRQTEAG</sequence>
<dbReference type="Proteomes" id="UP000315995">
    <property type="component" value="Chromosome"/>
</dbReference>
<feature type="transmembrane region" description="Helical" evidence="1">
    <location>
        <begin position="381"/>
        <end position="404"/>
    </location>
</feature>
<feature type="transmembrane region" description="Helical" evidence="1">
    <location>
        <begin position="169"/>
        <end position="186"/>
    </location>
</feature>
<keyword evidence="3" id="KW-1185">Reference proteome</keyword>
<name>A0A4Y6PRR8_PERCE</name>
<dbReference type="Gene3D" id="1.20.1530.20">
    <property type="match status" value="1"/>
</dbReference>
<accession>A0A4Y6PRR8</accession>
<keyword evidence="1" id="KW-1133">Transmembrane helix</keyword>
<evidence type="ECO:0008006" key="4">
    <source>
        <dbReference type="Google" id="ProtNLM"/>
    </source>
</evidence>
<dbReference type="EMBL" id="CP041186">
    <property type="protein sequence ID" value="QDG50717.1"/>
    <property type="molecule type" value="Genomic_DNA"/>
</dbReference>
<dbReference type="InterPro" id="IPR038770">
    <property type="entry name" value="Na+/solute_symporter_sf"/>
</dbReference>
<evidence type="ECO:0000313" key="2">
    <source>
        <dbReference type="EMBL" id="QDG50717.1"/>
    </source>
</evidence>
<feature type="transmembrane region" description="Helical" evidence="1">
    <location>
        <begin position="416"/>
        <end position="435"/>
    </location>
</feature>
<evidence type="ECO:0000256" key="1">
    <source>
        <dbReference type="SAM" id="Phobius"/>
    </source>
</evidence>
<feature type="transmembrane region" description="Helical" evidence="1">
    <location>
        <begin position="143"/>
        <end position="163"/>
    </location>
</feature>
<dbReference type="OrthoDB" id="5495515at2"/>
<feature type="transmembrane region" description="Helical" evidence="1">
    <location>
        <begin position="207"/>
        <end position="232"/>
    </location>
</feature>
<keyword evidence="1" id="KW-0812">Transmembrane</keyword>
<reference evidence="2 3" key="1">
    <citation type="submission" date="2019-06" db="EMBL/GenBank/DDBJ databases">
        <title>Persicimonas caeni gen. nov., sp. nov., a predatory bacterium isolated from solar saltern.</title>
        <authorList>
            <person name="Wang S."/>
        </authorList>
    </citation>
    <scope>NUCLEOTIDE SEQUENCE [LARGE SCALE GENOMIC DNA]</scope>
    <source>
        <strain evidence="2 3">YN101</strain>
    </source>
</reference>
<feature type="transmembrane region" description="Helical" evidence="1">
    <location>
        <begin position="44"/>
        <end position="62"/>
    </location>
</feature>
<accession>A0A5B8Y429</accession>